<sequence>MIKQALLANLAYIELELENPLKAFSTARSLLELPGCSRIYAFLGHVYVAEALCLLNKPTEAAEHLSMYLFEESDVELSFGLEDCVQWRVEKHADFEEANGGAAPAKNPSLEGLRDFMFLKPEEARGTLYANLAAVSTIQGDLDWDCQFVRQALSLIPSSSEATMTAIYVDLMLGKTREVVSKLKHCGHVRFLPGSQQFNKSFL</sequence>
<evidence type="ECO:0000313" key="2">
    <source>
        <dbReference type="Proteomes" id="UP000436088"/>
    </source>
</evidence>
<reference evidence="1" key="1">
    <citation type="submission" date="2019-09" db="EMBL/GenBank/DDBJ databases">
        <title>Draft genome information of white flower Hibiscus syriacus.</title>
        <authorList>
            <person name="Kim Y.-M."/>
        </authorList>
    </citation>
    <scope>NUCLEOTIDE SEQUENCE [LARGE SCALE GENOMIC DNA]</scope>
    <source>
        <strain evidence="1">YM2019G1</strain>
    </source>
</reference>
<dbReference type="PANTHER" id="PTHR12979">
    <property type="entry name" value="CCR4-NOT TRANSCRIPTION COMPLEX SUBUNIT 10"/>
    <property type="match status" value="1"/>
</dbReference>
<dbReference type="EMBL" id="VEPZ02001544">
    <property type="protein sequence ID" value="KAE8668699.1"/>
    <property type="molecule type" value="Genomic_DNA"/>
</dbReference>
<dbReference type="Proteomes" id="UP000436088">
    <property type="component" value="Unassembled WGS sequence"/>
</dbReference>
<protein>
    <submittedName>
        <fullName evidence="1">Uncharacterized protein</fullName>
    </submittedName>
</protein>
<gene>
    <name evidence="1" type="ORF">F3Y22_tig00112289pilonHSYRG00305</name>
</gene>
<name>A0A6A2Y6Q8_HIBSY</name>
<dbReference type="InterPro" id="IPR039740">
    <property type="entry name" value="CNOT10"/>
</dbReference>
<dbReference type="PANTHER" id="PTHR12979:SF5">
    <property type="entry name" value="CCR4-NOT TRANSCRIPTION COMPLEX SUBUNIT 10"/>
    <property type="match status" value="1"/>
</dbReference>
<dbReference type="GO" id="GO:0030014">
    <property type="term" value="C:CCR4-NOT complex"/>
    <property type="evidence" value="ECO:0007669"/>
    <property type="project" value="InterPro"/>
</dbReference>
<proteinExistence type="predicted"/>
<accession>A0A6A2Y6Q8</accession>
<dbReference type="GO" id="GO:0006402">
    <property type="term" value="P:mRNA catabolic process"/>
    <property type="evidence" value="ECO:0007669"/>
    <property type="project" value="TreeGrafter"/>
</dbReference>
<keyword evidence="2" id="KW-1185">Reference proteome</keyword>
<comment type="caution">
    <text evidence="1">The sequence shown here is derived from an EMBL/GenBank/DDBJ whole genome shotgun (WGS) entry which is preliminary data.</text>
</comment>
<dbReference type="AlphaFoldDB" id="A0A6A2Y6Q8"/>
<dbReference type="GO" id="GO:0017148">
    <property type="term" value="P:negative regulation of translation"/>
    <property type="evidence" value="ECO:0007669"/>
    <property type="project" value="TreeGrafter"/>
</dbReference>
<organism evidence="1 2">
    <name type="scientific">Hibiscus syriacus</name>
    <name type="common">Rose of Sharon</name>
    <dbReference type="NCBI Taxonomy" id="106335"/>
    <lineage>
        <taxon>Eukaryota</taxon>
        <taxon>Viridiplantae</taxon>
        <taxon>Streptophyta</taxon>
        <taxon>Embryophyta</taxon>
        <taxon>Tracheophyta</taxon>
        <taxon>Spermatophyta</taxon>
        <taxon>Magnoliopsida</taxon>
        <taxon>eudicotyledons</taxon>
        <taxon>Gunneridae</taxon>
        <taxon>Pentapetalae</taxon>
        <taxon>rosids</taxon>
        <taxon>malvids</taxon>
        <taxon>Malvales</taxon>
        <taxon>Malvaceae</taxon>
        <taxon>Malvoideae</taxon>
        <taxon>Hibiscus</taxon>
    </lineage>
</organism>
<evidence type="ECO:0000313" key="1">
    <source>
        <dbReference type="EMBL" id="KAE8668699.1"/>
    </source>
</evidence>